<reference evidence="2 3" key="1">
    <citation type="journal article" date="2016" name="Sci. Rep.">
        <title>The Dendrobium catenatum Lindl. genome sequence provides insights into polysaccharide synthase, floral development and adaptive evolution.</title>
        <authorList>
            <person name="Zhang G.Q."/>
            <person name="Xu Q."/>
            <person name="Bian C."/>
            <person name="Tsai W.C."/>
            <person name="Yeh C.M."/>
            <person name="Liu K.W."/>
            <person name="Yoshida K."/>
            <person name="Zhang L.S."/>
            <person name="Chang S.B."/>
            <person name="Chen F."/>
            <person name="Shi Y."/>
            <person name="Su Y.Y."/>
            <person name="Zhang Y.Q."/>
            <person name="Chen L.J."/>
            <person name="Yin Y."/>
            <person name="Lin M."/>
            <person name="Huang H."/>
            <person name="Deng H."/>
            <person name="Wang Z.W."/>
            <person name="Zhu S.L."/>
            <person name="Zhao X."/>
            <person name="Deng C."/>
            <person name="Niu S.C."/>
            <person name="Huang J."/>
            <person name="Wang M."/>
            <person name="Liu G.H."/>
            <person name="Yang H.J."/>
            <person name="Xiao X.J."/>
            <person name="Hsiao Y.Y."/>
            <person name="Wu W.L."/>
            <person name="Chen Y.Y."/>
            <person name="Mitsuda N."/>
            <person name="Ohme-Takagi M."/>
            <person name="Luo Y.B."/>
            <person name="Van de Peer Y."/>
            <person name="Liu Z.J."/>
        </authorList>
    </citation>
    <scope>NUCLEOTIDE SEQUENCE [LARGE SCALE GENOMIC DNA]</scope>
    <source>
        <tissue evidence="2">The whole plant</tissue>
    </source>
</reference>
<proteinExistence type="predicted"/>
<gene>
    <name evidence="2" type="ORF">MA16_Dca015770</name>
</gene>
<feature type="region of interest" description="Disordered" evidence="1">
    <location>
        <begin position="1"/>
        <end position="72"/>
    </location>
</feature>
<feature type="compositionally biased region" description="Basic and acidic residues" evidence="1">
    <location>
        <begin position="130"/>
        <end position="140"/>
    </location>
</feature>
<feature type="compositionally biased region" description="Basic and acidic residues" evidence="1">
    <location>
        <begin position="46"/>
        <end position="68"/>
    </location>
</feature>
<dbReference type="Proteomes" id="UP000233837">
    <property type="component" value="Unassembled WGS sequence"/>
</dbReference>
<feature type="region of interest" description="Disordered" evidence="1">
    <location>
        <begin position="120"/>
        <end position="140"/>
    </location>
</feature>
<feature type="compositionally biased region" description="Polar residues" evidence="1">
    <location>
        <begin position="24"/>
        <end position="43"/>
    </location>
</feature>
<evidence type="ECO:0000313" key="2">
    <source>
        <dbReference type="EMBL" id="PKU78489.1"/>
    </source>
</evidence>
<organism evidence="2 3">
    <name type="scientific">Dendrobium catenatum</name>
    <dbReference type="NCBI Taxonomy" id="906689"/>
    <lineage>
        <taxon>Eukaryota</taxon>
        <taxon>Viridiplantae</taxon>
        <taxon>Streptophyta</taxon>
        <taxon>Embryophyta</taxon>
        <taxon>Tracheophyta</taxon>
        <taxon>Spermatophyta</taxon>
        <taxon>Magnoliopsida</taxon>
        <taxon>Liliopsida</taxon>
        <taxon>Asparagales</taxon>
        <taxon>Orchidaceae</taxon>
        <taxon>Epidendroideae</taxon>
        <taxon>Malaxideae</taxon>
        <taxon>Dendrobiinae</taxon>
        <taxon>Dendrobium</taxon>
    </lineage>
</organism>
<dbReference type="AlphaFoldDB" id="A0A2I0WS33"/>
<dbReference type="EMBL" id="KZ502450">
    <property type="protein sequence ID" value="PKU78489.1"/>
    <property type="molecule type" value="Genomic_DNA"/>
</dbReference>
<evidence type="ECO:0000256" key="1">
    <source>
        <dbReference type="SAM" id="MobiDB-lite"/>
    </source>
</evidence>
<sequence>MALQGEKLQHSSLSCKKPHERSPNGCQSSHPEGTEQQLSSPSSHDGIPDDRGKERLPNRKEPHSHGELELYEGSDVFDGKIWKPEGFASETMDYPSPWIPQDSRLPAAAAAARVGRKEMGVEDLGEREEGDAWKEHFQSF</sequence>
<keyword evidence="3" id="KW-1185">Reference proteome</keyword>
<reference evidence="2 3" key="2">
    <citation type="journal article" date="2017" name="Nature">
        <title>The Apostasia genome and the evolution of orchids.</title>
        <authorList>
            <person name="Zhang G.Q."/>
            <person name="Liu K.W."/>
            <person name="Li Z."/>
            <person name="Lohaus R."/>
            <person name="Hsiao Y.Y."/>
            <person name="Niu S.C."/>
            <person name="Wang J.Y."/>
            <person name="Lin Y.C."/>
            <person name="Xu Q."/>
            <person name="Chen L.J."/>
            <person name="Yoshida K."/>
            <person name="Fujiwara S."/>
            <person name="Wang Z.W."/>
            <person name="Zhang Y.Q."/>
            <person name="Mitsuda N."/>
            <person name="Wang M."/>
            <person name="Liu G.H."/>
            <person name="Pecoraro L."/>
            <person name="Huang H.X."/>
            <person name="Xiao X.J."/>
            <person name="Lin M."/>
            <person name="Wu X.Y."/>
            <person name="Wu W.L."/>
            <person name="Chen Y.Y."/>
            <person name="Chang S.B."/>
            <person name="Sakamoto S."/>
            <person name="Ohme-Takagi M."/>
            <person name="Yagi M."/>
            <person name="Zeng S.J."/>
            <person name="Shen C.Y."/>
            <person name="Yeh C.M."/>
            <person name="Luo Y.B."/>
            <person name="Tsai W.C."/>
            <person name="Van de Peer Y."/>
            <person name="Liu Z.J."/>
        </authorList>
    </citation>
    <scope>NUCLEOTIDE SEQUENCE [LARGE SCALE GENOMIC DNA]</scope>
    <source>
        <tissue evidence="2">The whole plant</tissue>
    </source>
</reference>
<name>A0A2I0WS33_9ASPA</name>
<protein>
    <submittedName>
        <fullName evidence="2">Uncharacterized protein</fullName>
    </submittedName>
</protein>
<accession>A0A2I0WS33</accession>
<evidence type="ECO:0000313" key="3">
    <source>
        <dbReference type="Proteomes" id="UP000233837"/>
    </source>
</evidence>